<dbReference type="Gene3D" id="3.40.50.620">
    <property type="entry name" value="HUPs"/>
    <property type="match status" value="2"/>
</dbReference>
<dbReference type="InterPro" id="IPR006015">
    <property type="entry name" value="Universal_stress_UspA"/>
</dbReference>
<dbReference type="RefSeq" id="WP_188979579.1">
    <property type="nucleotide sequence ID" value="NZ_BMPD01000006.1"/>
</dbReference>
<dbReference type="PANTHER" id="PTHR46268">
    <property type="entry name" value="STRESS RESPONSE PROTEIN NHAX"/>
    <property type="match status" value="1"/>
</dbReference>
<comment type="caution">
    <text evidence="3">The sequence shown here is derived from an EMBL/GenBank/DDBJ whole genome shotgun (WGS) entry which is preliminary data.</text>
</comment>
<dbReference type="Proteomes" id="UP000614221">
    <property type="component" value="Unassembled WGS sequence"/>
</dbReference>
<name>A0A830EMW7_9EURY</name>
<protein>
    <submittedName>
        <fullName evidence="3">Universal stress protein</fullName>
    </submittedName>
</protein>
<comment type="similarity">
    <text evidence="1">Belongs to the universal stress protein A family.</text>
</comment>
<gene>
    <name evidence="3" type="ORF">GCM10009067_32310</name>
</gene>
<evidence type="ECO:0000256" key="1">
    <source>
        <dbReference type="ARBA" id="ARBA00008791"/>
    </source>
</evidence>
<evidence type="ECO:0000259" key="2">
    <source>
        <dbReference type="Pfam" id="PF00582"/>
    </source>
</evidence>
<dbReference type="AlphaFoldDB" id="A0A830EMW7"/>
<feature type="domain" description="UspA" evidence="2">
    <location>
        <begin position="1"/>
        <end position="137"/>
    </location>
</feature>
<feature type="domain" description="UspA" evidence="2">
    <location>
        <begin position="150"/>
        <end position="282"/>
    </location>
</feature>
<proteinExistence type="inferred from homology"/>
<reference evidence="3" key="2">
    <citation type="submission" date="2020-09" db="EMBL/GenBank/DDBJ databases">
        <authorList>
            <person name="Sun Q."/>
            <person name="Ohkuma M."/>
        </authorList>
    </citation>
    <scope>NUCLEOTIDE SEQUENCE</scope>
    <source>
        <strain evidence="3">JCM 19018</strain>
    </source>
</reference>
<evidence type="ECO:0000313" key="3">
    <source>
        <dbReference type="EMBL" id="GGK77408.1"/>
    </source>
</evidence>
<dbReference type="OrthoDB" id="105697at2157"/>
<dbReference type="InterPro" id="IPR014729">
    <property type="entry name" value="Rossmann-like_a/b/a_fold"/>
</dbReference>
<accession>A0A830EMW7</accession>
<dbReference type="Pfam" id="PF00582">
    <property type="entry name" value="Usp"/>
    <property type="match status" value="2"/>
</dbReference>
<evidence type="ECO:0000313" key="4">
    <source>
        <dbReference type="Proteomes" id="UP000614221"/>
    </source>
</evidence>
<organism evidence="3 4">
    <name type="scientific">Haloarcula sebkhae</name>
    <dbReference type="NCBI Taxonomy" id="932660"/>
    <lineage>
        <taxon>Archaea</taxon>
        <taxon>Methanobacteriati</taxon>
        <taxon>Methanobacteriota</taxon>
        <taxon>Stenosarchaea group</taxon>
        <taxon>Halobacteria</taxon>
        <taxon>Halobacteriales</taxon>
        <taxon>Haloarculaceae</taxon>
        <taxon>Haloarcula</taxon>
    </lineage>
</organism>
<dbReference type="PANTHER" id="PTHR46268:SF6">
    <property type="entry name" value="UNIVERSAL STRESS PROTEIN UP12"/>
    <property type="match status" value="1"/>
</dbReference>
<dbReference type="PRINTS" id="PR01438">
    <property type="entry name" value="UNVRSLSTRESS"/>
</dbReference>
<dbReference type="SUPFAM" id="SSF52402">
    <property type="entry name" value="Adenine nucleotide alpha hydrolases-like"/>
    <property type="match status" value="2"/>
</dbReference>
<dbReference type="EMBL" id="BMPD01000006">
    <property type="protein sequence ID" value="GGK77408.1"/>
    <property type="molecule type" value="Genomic_DNA"/>
</dbReference>
<dbReference type="CDD" id="cd00293">
    <property type="entry name" value="USP-like"/>
    <property type="match status" value="2"/>
</dbReference>
<reference evidence="3" key="1">
    <citation type="journal article" date="2014" name="Int. J. Syst. Evol. Microbiol.">
        <title>Complete genome sequence of Corynebacterium casei LMG S-19264T (=DSM 44701T), isolated from a smear-ripened cheese.</title>
        <authorList>
            <consortium name="US DOE Joint Genome Institute (JGI-PGF)"/>
            <person name="Walter F."/>
            <person name="Albersmeier A."/>
            <person name="Kalinowski J."/>
            <person name="Ruckert C."/>
        </authorList>
    </citation>
    <scope>NUCLEOTIDE SEQUENCE</scope>
    <source>
        <strain evidence="3">JCM 19018</strain>
    </source>
</reference>
<dbReference type="InterPro" id="IPR006016">
    <property type="entry name" value="UspA"/>
</dbReference>
<sequence>MYDTILFPTDGSDAAESVLEYALQIAAEHEATIHILNVADTGRDSVTTIRGEVIDVLETEGERIVAEAAQYAKDEGVPVVSAVLQGDPHKSRVDYSKQSDIDCIVMPTHGQRGIKRILLGSVTERVINTAAVPVVSVNPAGDRPFVYPPKHVLVPTDGSRGAALAVAEGINVARATGATLHLFHVVETGGLGPDARSVLKEGELTERANEMLAEATEKVEETSLDSVTSVIEHGNPAKVICDDIDENEIDLAIMGTHGQTDFSRYVMGGVSAKIIRQSPVPGTWVREPESESDEQSSS</sequence>